<protein>
    <submittedName>
        <fullName evidence="1">Uncharacterized protein</fullName>
    </submittedName>
</protein>
<evidence type="ECO:0000313" key="2">
    <source>
        <dbReference type="Proteomes" id="UP001328107"/>
    </source>
</evidence>
<accession>A0AAN5CLW9</accession>
<gene>
    <name evidence="1" type="ORF">PMAYCL1PPCAC_16972</name>
</gene>
<reference evidence="2" key="1">
    <citation type="submission" date="2022-10" db="EMBL/GenBank/DDBJ databases">
        <title>Genome assembly of Pristionchus species.</title>
        <authorList>
            <person name="Yoshida K."/>
            <person name="Sommer R.J."/>
        </authorList>
    </citation>
    <scope>NUCLEOTIDE SEQUENCE [LARGE SCALE GENOMIC DNA]</scope>
    <source>
        <strain evidence="2">RS5460</strain>
    </source>
</reference>
<organism evidence="1 2">
    <name type="scientific">Pristionchus mayeri</name>
    <dbReference type="NCBI Taxonomy" id="1317129"/>
    <lineage>
        <taxon>Eukaryota</taxon>
        <taxon>Metazoa</taxon>
        <taxon>Ecdysozoa</taxon>
        <taxon>Nematoda</taxon>
        <taxon>Chromadorea</taxon>
        <taxon>Rhabditida</taxon>
        <taxon>Rhabditina</taxon>
        <taxon>Diplogasteromorpha</taxon>
        <taxon>Diplogasteroidea</taxon>
        <taxon>Neodiplogasteridae</taxon>
        <taxon>Pristionchus</taxon>
    </lineage>
</organism>
<proteinExistence type="predicted"/>
<dbReference type="AlphaFoldDB" id="A0AAN5CLW9"/>
<comment type="caution">
    <text evidence="1">The sequence shown here is derived from an EMBL/GenBank/DDBJ whole genome shotgun (WGS) entry which is preliminary data.</text>
</comment>
<evidence type="ECO:0000313" key="1">
    <source>
        <dbReference type="EMBL" id="GMR46777.1"/>
    </source>
</evidence>
<keyword evidence="2" id="KW-1185">Reference proteome</keyword>
<dbReference type="Proteomes" id="UP001328107">
    <property type="component" value="Unassembled WGS sequence"/>
</dbReference>
<sequence length="86" mass="9712">AIVIPSNIHARTSQSYTPCAPLLLSAWLRNPALQHRYDADIQCSKFDQGRILASSHICMLLVVRDRHFRMDFEHSGVLLLQQGLGI</sequence>
<name>A0AAN5CLW9_9BILA</name>
<feature type="non-terminal residue" evidence="1">
    <location>
        <position position="86"/>
    </location>
</feature>
<feature type="non-terminal residue" evidence="1">
    <location>
        <position position="1"/>
    </location>
</feature>
<dbReference type="EMBL" id="BTRK01000004">
    <property type="protein sequence ID" value="GMR46777.1"/>
    <property type="molecule type" value="Genomic_DNA"/>
</dbReference>